<proteinExistence type="predicted"/>
<name>A0A150FZ21_GONPE</name>
<evidence type="ECO:0000313" key="2">
    <source>
        <dbReference type="EMBL" id="KXZ42866.1"/>
    </source>
</evidence>
<feature type="region of interest" description="Disordered" evidence="1">
    <location>
        <begin position="73"/>
        <end position="123"/>
    </location>
</feature>
<feature type="region of interest" description="Disordered" evidence="1">
    <location>
        <begin position="330"/>
        <end position="349"/>
    </location>
</feature>
<evidence type="ECO:0000256" key="1">
    <source>
        <dbReference type="SAM" id="MobiDB-lite"/>
    </source>
</evidence>
<dbReference type="OrthoDB" id="541254at2759"/>
<evidence type="ECO:0000313" key="3">
    <source>
        <dbReference type="Proteomes" id="UP000075714"/>
    </source>
</evidence>
<feature type="compositionally biased region" description="Acidic residues" evidence="1">
    <location>
        <begin position="114"/>
        <end position="123"/>
    </location>
</feature>
<protein>
    <submittedName>
        <fullName evidence="2">Uncharacterized protein</fullName>
    </submittedName>
</protein>
<sequence length="388" mass="39075">MANPGGAAAGTGSGALEALPDLPHVPHLFAQRIDALPAPVMEQVLVSLDRLDRAQSASASTAGRSGQWWSWLPFPSDARDGAGSGGGQQHPPSSSQVKELLRQRRSAELAADADSADMSDEPYDSIPRQVQLQWRAYTRMHPEHAATRSKLATLLTPLDGGNGGGGSGGGGGRGGGQATLQAVPRAGSAGALFGVLPSASQLQRSLQRLIEAAPPSAGTGAAGNAGNALSADAATAAAAALRAGGAAAEPLAAPARPAGAAGPGGAAQAAFRRDPEFRALSASLDRYQLMHWERLRPLAGASGAALVTGRRARMPAEWRRGMRPAVEPAAAARERRGGAGGGGGEGGGGVRGLPVAVLRGMGAALGWLVGCEGPPRPAQTILVPPEWL</sequence>
<comment type="caution">
    <text evidence="2">The sequence shown here is derived from an EMBL/GenBank/DDBJ whole genome shotgun (WGS) entry which is preliminary data.</text>
</comment>
<keyword evidence="3" id="KW-1185">Reference proteome</keyword>
<gene>
    <name evidence="2" type="ORF">GPECTOR_114g317</name>
</gene>
<dbReference type="Proteomes" id="UP000075714">
    <property type="component" value="Unassembled WGS sequence"/>
</dbReference>
<accession>A0A150FZ21</accession>
<reference evidence="3" key="1">
    <citation type="journal article" date="2016" name="Nat. Commun.">
        <title>The Gonium pectorale genome demonstrates co-option of cell cycle regulation during the evolution of multicellularity.</title>
        <authorList>
            <person name="Hanschen E.R."/>
            <person name="Marriage T.N."/>
            <person name="Ferris P.J."/>
            <person name="Hamaji T."/>
            <person name="Toyoda A."/>
            <person name="Fujiyama A."/>
            <person name="Neme R."/>
            <person name="Noguchi H."/>
            <person name="Minakuchi Y."/>
            <person name="Suzuki M."/>
            <person name="Kawai-Toyooka H."/>
            <person name="Smith D.R."/>
            <person name="Sparks H."/>
            <person name="Anderson J."/>
            <person name="Bakaric R."/>
            <person name="Luria V."/>
            <person name="Karger A."/>
            <person name="Kirschner M.W."/>
            <person name="Durand P.M."/>
            <person name="Michod R.E."/>
            <person name="Nozaki H."/>
            <person name="Olson B.J."/>
        </authorList>
    </citation>
    <scope>NUCLEOTIDE SEQUENCE [LARGE SCALE GENOMIC DNA]</scope>
    <source>
        <strain evidence="3">NIES-2863</strain>
    </source>
</reference>
<feature type="compositionally biased region" description="Gly residues" evidence="1">
    <location>
        <begin position="338"/>
        <end position="349"/>
    </location>
</feature>
<dbReference type="EMBL" id="LSYV01000114">
    <property type="protein sequence ID" value="KXZ42866.1"/>
    <property type="molecule type" value="Genomic_DNA"/>
</dbReference>
<dbReference type="AlphaFoldDB" id="A0A150FZ21"/>
<organism evidence="2 3">
    <name type="scientific">Gonium pectorale</name>
    <name type="common">Green alga</name>
    <dbReference type="NCBI Taxonomy" id="33097"/>
    <lineage>
        <taxon>Eukaryota</taxon>
        <taxon>Viridiplantae</taxon>
        <taxon>Chlorophyta</taxon>
        <taxon>core chlorophytes</taxon>
        <taxon>Chlorophyceae</taxon>
        <taxon>CS clade</taxon>
        <taxon>Chlamydomonadales</taxon>
        <taxon>Volvocaceae</taxon>
        <taxon>Gonium</taxon>
    </lineage>
</organism>